<accession>A0AAE3G1S0</accession>
<dbReference type="AlphaFoldDB" id="A0AAE3G1S0"/>
<evidence type="ECO:0000313" key="1">
    <source>
        <dbReference type="EMBL" id="MCP1674116.1"/>
    </source>
</evidence>
<keyword evidence="2" id="KW-1185">Reference proteome</keyword>
<protein>
    <submittedName>
        <fullName evidence="1">Nucleic-acid-binding protein</fullName>
    </submittedName>
</protein>
<comment type="caution">
    <text evidence="1">The sequence shown here is derived from an EMBL/GenBank/DDBJ whole genome shotgun (WGS) entry which is preliminary data.</text>
</comment>
<dbReference type="Proteomes" id="UP001205843">
    <property type="component" value="Unassembled WGS sequence"/>
</dbReference>
<sequence>MIGLDTNVLVRYLTQDDPEQSMQANQIIDEQLTPRNPGFIGFQPLWPGFGDLLSS</sequence>
<dbReference type="InterPro" id="IPR029060">
    <property type="entry name" value="PIN-like_dom_sf"/>
</dbReference>
<name>A0AAE3G1S0_9GAMM</name>
<evidence type="ECO:0000313" key="2">
    <source>
        <dbReference type="Proteomes" id="UP001205843"/>
    </source>
</evidence>
<dbReference type="RefSeq" id="WP_253475784.1">
    <property type="nucleotide sequence ID" value="NZ_JALJXV010000003.1"/>
</dbReference>
<dbReference type="EMBL" id="JALJXV010000003">
    <property type="protein sequence ID" value="MCP1674116.1"/>
    <property type="molecule type" value="Genomic_DNA"/>
</dbReference>
<proteinExistence type="predicted"/>
<organism evidence="1 2">
    <name type="scientific">Natronocella acetinitrilica</name>
    <dbReference type="NCBI Taxonomy" id="414046"/>
    <lineage>
        <taxon>Bacteria</taxon>
        <taxon>Pseudomonadati</taxon>
        <taxon>Pseudomonadota</taxon>
        <taxon>Gammaproteobacteria</taxon>
        <taxon>Chromatiales</taxon>
        <taxon>Ectothiorhodospiraceae</taxon>
        <taxon>Natronocella</taxon>
    </lineage>
</organism>
<reference evidence="1" key="1">
    <citation type="submission" date="2022-03" db="EMBL/GenBank/DDBJ databases">
        <title>Genomic Encyclopedia of Type Strains, Phase III (KMG-III): the genomes of soil and plant-associated and newly described type strains.</title>
        <authorList>
            <person name="Whitman W."/>
        </authorList>
    </citation>
    <scope>NUCLEOTIDE SEQUENCE</scope>
    <source>
        <strain evidence="1">ANL 6-2</strain>
    </source>
</reference>
<gene>
    <name evidence="1" type="ORF">J2T57_001218</name>
</gene>
<dbReference type="SUPFAM" id="SSF88723">
    <property type="entry name" value="PIN domain-like"/>
    <property type="match status" value="1"/>
</dbReference>